<gene>
    <name evidence="2" type="primary">nagC</name>
    <name evidence="2" type="ORF">CA85_18810</name>
</gene>
<dbReference type="InterPro" id="IPR043129">
    <property type="entry name" value="ATPase_NBD"/>
</dbReference>
<dbReference type="OrthoDB" id="49666at2"/>
<organism evidence="2 3">
    <name type="scientific">Allorhodopirellula solitaria</name>
    <dbReference type="NCBI Taxonomy" id="2527987"/>
    <lineage>
        <taxon>Bacteria</taxon>
        <taxon>Pseudomonadati</taxon>
        <taxon>Planctomycetota</taxon>
        <taxon>Planctomycetia</taxon>
        <taxon>Pirellulales</taxon>
        <taxon>Pirellulaceae</taxon>
        <taxon>Allorhodopirellula</taxon>
    </lineage>
</organism>
<evidence type="ECO:0000313" key="3">
    <source>
        <dbReference type="Proteomes" id="UP000318053"/>
    </source>
</evidence>
<dbReference type="PANTHER" id="PTHR18964:SF149">
    <property type="entry name" value="BIFUNCTIONAL UDP-N-ACETYLGLUCOSAMINE 2-EPIMERASE_N-ACETYLMANNOSAMINE KINASE"/>
    <property type="match status" value="1"/>
</dbReference>
<comment type="similarity">
    <text evidence="1">Belongs to the ROK (NagC/XylR) family.</text>
</comment>
<proteinExistence type="inferred from homology"/>
<comment type="caution">
    <text evidence="2">The sequence shown here is derived from an EMBL/GenBank/DDBJ whole genome shotgun (WGS) entry which is preliminary data.</text>
</comment>
<keyword evidence="3" id="KW-1185">Reference proteome</keyword>
<name>A0A5C5YG04_9BACT</name>
<evidence type="ECO:0000256" key="1">
    <source>
        <dbReference type="ARBA" id="ARBA00006479"/>
    </source>
</evidence>
<dbReference type="PANTHER" id="PTHR18964">
    <property type="entry name" value="ROK (REPRESSOR, ORF, KINASE) FAMILY"/>
    <property type="match status" value="1"/>
</dbReference>
<evidence type="ECO:0000313" key="2">
    <source>
        <dbReference type="EMBL" id="TWT73411.1"/>
    </source>
</evidence>
<dbReference type="SUPFAM" id="SSF53067">
    <property type="entry name" value="Actin-like ATPase domain"/>
    <property type="match status" value="1"/>
</dbReference>
<sequence length="378" mass="39768">MNYQTDERIVLTLDAGGTNFVFSAIASNREVIPPVCLAAETQELSRSLEAIKSGFQQVIDRLDRPAVAISFAFPGPADYPNGIIDNVGNLPAFAGGVALGPFLEERFGLPTFINNDGDLFAYGEAIAGLLPHVNSLLAEAGSPKRYQTLFAVTLGTGLGGGIVHKGELFIGDNSNAAEIWLLRNKLRPDCFAEEGACIRAVRRSYAEAAGVDLSDAPSPQEIESIARGAIEGDQAAALSAFAQLGETLGDALANAITLIDGLVVIGGGISAAHGVFMEPLIEEMQGSIASYDGDRMDRIVQKVFNLQCPEQTQRFLAGAAKTIPVPGTSRTVSYDPMKRIGIGTTVLGTSQAVGIGAYAFALHQIDNSEVSSQPAKVK</sequence>
<protein>
    <submittedName>
        <fullName evidence="2">N-acetylglucosamine repressor</fullName>
    </submittedName>
</protein>
<reference evidence="2 3" key="1">
    <citation type="submission" date="2019-02" db="EMBL/GenBank/DDBJ databases">
        <title>Deep-cultivation of Planctomycetes and their phenomic and genomic characterization uncovers novel biology.</title>
        <authorList>
            <person name="Wiegand S."/>
            <person name="Jogler M."/>
            <person name="Boedeker C."/>
            <person name="Pinto D."/>
            <person name="Vollmers J."/>
            <person name="Rivas-Marin E."/>
            <person name="Kohn T."/>
            <person name="Peeters S.H."/>
            <person name="Heuer A."/>
            <person name="Rast P."/>
            <person name="Oberbeckmann S."/>
            <person name="Bunk B."/>
            <person name="Jeske O."/>
            <person name="Meyerdierks A."/>
            <person name="Storesund J.E."/>
            <person name="Kallscheuer N."/>
            <person name="Luecker S."/>
            <person name="Lage O.M."/>
            <person name="Pohl T."/>
            <person name="Merkel B.J."/>
            <person name="Hornburger P."/>
            <person name="Mueller R.-W."/>
            <person name="Bruemmer F."/>
            <person name="Labrenz M."/>
            <person name="Spormann A.M."/>
            <person name="Op Den Camp H."/>
            <person name="Overmann J."/>
            <person name="Amann R."/>
            <person name="Jetten M.S.M."/>
            <person name="Mascher T."/>
            <person name="Medema M.H."/>
            <person name="Devos D.P."/>
            <person name="Kaster A.-K."/>
            <person name="Ovreas L."/>
            <person name="Rohde M."/>
            <person name="Galperin M.Y."/>
            <person name="Jogler C."/>
        </authorList>
    </citation>
    <scope>NUCLEOTIDE SEQUENCE [LARGE SCALE GENOMIC DNA]</scope>
    <source>
        <strain evidence="2 3">CA85</strain>
    </source>
</reference>
<dbReference type="AlphaFoldDB" id="A0A5C5YG04"/>
<dbReference type="Proteomes" id="UP000318053">
    <property type="component" value="Unassembled WGS sequence"/>
</dbReference>
<dbReference type="RefSeq" id="WP_146390941.1">
    <property type="nucleotide sequence ID" value="NZ_SJPK01000003.1"/>
</dbReference>
<dbReference type="Gene3D" id="3.30.420.40">
    <property type="match status" value="2"/>
</dbReference>
<dbReference type="InterPro" id="IPR000600">
    <property type="entry name" value="ROK"/>
</dbReference>
<accession>A0A5C5YG04</accession>
<dbReference type="EMBL" id="SJPK01000003">
    <property type="protein sequence ID" value="TWT73411.1"/>
    <property type="molecule type" value="Genomic_DNA"/>
</dbReference>
<dbReference type="Pfam" id="PF00480">
    <property type="entry name" value="ROK"/>
    <property type="match status" value="1"/>
</dbReference>